<accession>A0A4V1YVX5</accession>
<dbReference type="Proteomes" id="UP000291191">
    <property type="component" value="Unassembled WGS sequence"/>
</dbReference>
<keyword evidence="2" id="KW-1185">Reference proteome</keyword>
<comment type="caution">
    <text evidence="1">The sequence shown here is derived from an EMBL/GenBank/DDBJ whole genome shotgun (WGS) entry which is preliminary data.</text>
</comment>
<dbReference type="AlphaFoldDB" id="A0A4V1YVX5"/>
<reference evidence="1 2" key="1">
    <citation type="journal article" date="2019" name="Science, e1252229">
        <title>Invertible promoters mediate bacterial phase variation, antibiotic resistance, and host adaptation in the gut.</title>
        <authorList>
            <person name="Jiang X."/>
            <person name="Hall A.B."/>
            <person name="Arthur T.D."/>
            <person name="Plichta D.R."/>
            <person name="Covington C.T."/>
            <person name="Poyet M."/>
            <person name="Crothers J."/>
            <person name="Moses P.L."/>
            <person name="Tolonen A.C."/>
            <person name="Vlamakis H."/>
            <person name="Alm E.J."/>
            <person name="Xavier R.J."/>
        </authorList>
    </citation>
    <scope>NUCLEOTIDE SEQUENCE [LARGE SCALE GENOMIC DNA]</scope>
    <source>
        <strain evidence="2">bf_0095</strain>
    </source>
</reference>
<evidence type="ECO:0000313" key="1">
    <source>
        <dbReference type="EMBL" id="RYT82522.1"/>
    </source>
</evidence>
<name>A0A4V1YVX5_9BACE</name>
<sequence>MIPLLFNVVSYTALLKYSDNGLQSAISIWKGCPSMGMKSMESTALEWIIILKLSAVTAVTSPETLDVVFLKLQDINIVANANKPRNNGKTIFFMIFILFIVRKGTI</sequence>
<protein>
    <submittedName>
        <fullName evidence="1">Uncharacterized protein</fullName>
    </submittedName>
</protein>
<organism evidence="1 2">
    <name type="scientific">Bacteroides intestinalis</name>
    <dbReference type="NCBI Taxonomy" id="329854"/>
    <lineage>
        <taxon>Bacteria</taxon>
        <taxon>Pseudomonadati</taxon>
        <taxon>Bacteroidota</taxon>
        <taxon>Bacteroidia</taxon>
        <taxon>Bacteroidales</taxon>
        <taxon>Bacteroidaceae</taxon>
        <taxon>Bacteroides</taxon>
    </lineage>
</organism>
<dbReference type="EMBL" id="RCXO01000002">
    <property type="protein sequence ID" value="RYT82522.1"/>
    <property type="molecule type" value="Genomic_DNA"/>
</dbReference>
<evidence type="ECO:0000313" key="2">
    <source>
        <dbReference type="Proteomes" id="UP000291191"/>
    </source>
</evidence>
<proteinExistence type="predicted"/>
<gene>
    <name evidence="1" type="ORF">EAJ06_02605</name>
</gene>